<protein>
    <recommendedName>
        <fullName evidence="4">O-antigen ligase family protein</fullName>
    </recommendedName>
</protein>
<dbReference type="Proteomes" id="UP001172082">
    <property type="component" value="Unassembled WGS sequence"/>
</dbReference>
<keyword evidence="3" id="KW-1185">Reference proteome</keyword>
<keyword evidence="1" id="KW-0472">Membrane</keyword>
<keyword evidence="1" id="KW-1133">Transmembrane helix</keyword>
<feature type="transmembrane region" description="Helical" evidence="1">
    <location>
        <begin position="198"/>
        <end position="231"/>
    </location>
</feature>
<evidence type="ECO:0008006" key="4">
    <source>
        <dbReference type="Google" id="ProtNLM"/>
    </source>
</evidence>
<sequence length="403" mass="47090">MTLDKKYAFLFLVGVPYLAGLIPETKVGPLTIHGERLFMLIFAALFFLKLINKRFVIKISKVTIWLLAFNLYSFLNRVVQDTLKLPEVIEYSLPILFLLYIDNLEFEKKDHQAFTKMLTIVAIGTFIASAIQLFIDPFFYSGGTPEAIEHIKHYKVADGIYRNNSLYRGIGANEGAIAMGYLSVYFLFLNFHEYKKKYLILTGILFFSVFVIFAKYCWLMFLIGLFYFLFFKYPKSRITLFILGFCLLFVIYFIVGDMLVQSSVYQNRVAADTYVGRTESTGIFFERFFMRKPIFGFGVSSWEFPEYLKLYYIGIHVGHFDILFKGGTIGIILLFGFLYQIYRKGSIIKRKTGNPIFHVFVINYIIINATAVFIPISYYGYHFMLFYLVLYYKIYIVQDEKPD</sequence>
<feature type="transmembrane region" description="Helical" evidence="1">
    <location>
        <begin position="238"/>
        <end position="255"/>
    </location>
</feature>
<feature type="transmembrane region" description="Helical" evidence="1">
    <location>
        <begin position="354"/>
        <end position="374"/>
    </location>
</feature>
<evidence type="ECO:0000313" key="2">
    <source>
        <dbReference type="EMBL" id="MDN5205411.1"/>
    </source>
</evidence>
<keyword evidence="1" id="KW-0812">Transmembrane</keyword>
<reference evidence="2" key="1">
    <citation type="submission" date="2023-06" db="EMBL/GenBank/DDBJ databases">
        <title>Genomic of Parafulvivirga corallium.</title>
        <authorList>
            <person name="Wang G."/>
        </authorList>
    </citation>
    <scope>NUCLEOTIDE SEQUENCE</scope>
    <source>
        <strain evidence="2">BMA10</strain>
    </source>
</reference>
<feature type="transmembrane region" description="Helical" evidence="1">
    <location>
        <begin position="113"/>
        <end position="135"/>
    </location>
</feature>
<evidence type="ECO:0000313" key="3">
    <source>
        <dbReference type="Proteomes" id="UP001172082"/>
    </source>
</evidence>
<accession>A0ABT8KX78</accession>
<evidence type="ECO:0000256" key="1">
    <source>
        <dbReference type="SAM" id="Phobius"/>
    </source>
</evidence>
<comment type="caution">
    <text evidence="2">The sequence shown here is derived from an EMBL/GenBank/DDBJ whole genome shotgun (WGS) entry which is preliminary data.</text>
</comment>
<feature type="transmembrane region" description="Helical" evidence="1">
    <location>
        <begin position="30"/>
        <end position="50"/>
    </location>
</feature>
<organism evidence="2 3">
    <name type="scientific">Splendidivirga corallicola</name>
    <dbReference type="NCBI Taxonomy" id="3051826"/>
    <lineage>
        <taxon>Bacteria</taxon>
        <taxon>Pseudomonadati</taxon>
        <taxon>Bacteroidota</taxon>
        <taxon>Cytophagia</taxon>
        <taxon>Cytophagales</taxon>
        <taxon>Splendidivirgaceae</taxon>
        <taxon>Splendidivirga</taxon>
    </lineage>
</organism>
<dbReference type="RefSeq" id="WP_346755432.1">
    <property type="nucleotide sequence ID" value="NZ_JAUJEA010000018.1"/>
</dbReference>
<proteinExistence type="predicted"/>
<dbReference type="EMBL" id="JAUJEA010000018">
    <property type="protein sequence ID" value="MDN5205411.1"/>
    <property type="molecule type" value="Genomic_DNA"/>
</dbReference>
<name>A0ABT8KX78_9BACT</name>
<gene>
    <name evidence="2" type="ORF">QQ008_28760</name>
</gene>
<feature type="transmembrane region" description="Helical" evidence="1">
    <location>
        <begin position="322"/>
        <end position="342"/>
    </location>
</feature>